<organism evidence="7 8">
    <name type="scientific">Asparagus officinalis</name>
    <name type="common">Garden asparagus</name>
    <dbReference type="NCBI Taxonomy" id="4686"/>
    <lineage>
        <taxon>Eukaryota</taxon>
        <taxon>Viridiplantae</taxon>
        <taxon>Streptophyta</taxon>
        <taxon>Embryophyta</taxon>
        <taxon>Tracheophyta</taxon>
        <taxon>Spermatophyta</taxon>
        <taxon>Magnoliopsida</taxon>
        <taxon>Liliopsida</taxon>
        <taxon>Asparagales</taxon>
        <taxon>Asparagaceae</taxon>
        <taxon>Asparagoideae</taxon>
        <taxon>Asparagus</taxon>
    </lineage>
</organism>
<evidence type="ECO:0000256" key="6">
    <source>
        <dbReference type="ARBA" id="ARBA00023033"/>
    </source>
</evidence>
<keyword evidence="6" id="KW-0503">Monooxygenase</keyword>
<dbReference type="Proteomes" id="UP000243459">
    <property type="component" value="Unassembled WGS sequence"/>
</dbReference>
<dbReference type="AlphaFoldDB" id="A0A1R3L705"/>
<reference evidence="8" key="1">
    <citation type="journal article" date="2017" name="Nat. Commun.">
        <title>The asparagus genome sheds light on the origin and evolution of a young Y chromosome.</title>
        <authorList>
            <person name="Harkess A."/>
            <person name="Zhou J."/>
            <person name="Xu C."/>
            <person name="Bowers J.E."/>
            <person name="Van der Hulst R."/>
            <person name="Ayyampalayam S."/>
            <person name="Mercati F."/>
            <person name="Riccardi P."/>
            <person name="McKain M.R."/>
            <person name="Kakrana A."/>
            <person name="Tang H."/>
            <person name="Ray J."/>
            <person name="Groenendijk J."/>
            <person name="Arikit S."/>
            <person name="Mathioni S.M."/>
            <person name="Nakano M."/>
            <person name="Shan H."/>
            <person name="Telgmann-Rauber A."/>
            <person name="Kanno A."/>
            <person name="Yue Z."/>
            <person name="Chen H."/>
            <person name="Li W."/>
            <person name="Chen Y."/>
            <person name="Xu X."/>
            <person name="Zhang Y."/>
            <person name="Luo S."/>
            <person name="Chen H."/>
            <person name="Gao J."/>
            <person name="Mao Z."/>
            <person name="Pires J.C."/>
            <person name="Luo M."/>
            <person name="Kudrna D."/>
            <person name="Wing R.A."/>
            <person name="Meyers B.C."/>
            <person name="Yi K."/>
            <person name="Kong H."/>
            <person name="Lavrijsen P."/>
            <person name="Sunseri F."/>
            <person name="Falavigna A."/>
            <person name="Ye Y."/>
            <person name="Leebens-Mack J.H."/>
            <person name="Chen G."/>
        </authorList>
    </citation>
    <scope>NUCLEOTIDE SEQUENCE [LARGE SCALE GENOMIC DNA]</scope>
    <source>
        <strain evidence="8">cv. DH0086</strain>
    </source>
</reference>
<dbReference type="SUPFAM" id="SSF48264">
    <property type="entry name" value="Cytochrome P450"/>
    <property type="match status" value="1"/>
</dbReference>
<name>A0A1R3L705_ASPOF</name>
<dbReference type="PANTHER" id="PTHR47953:SF5">
    <property type="entry name" value="CYTOCHROME P450 71AV8-LIKE"/>
    <property type="match status" value="1"/>
</dbReference>
<evidence type="ECO:0000256" key="2">
    <source>
        <dbReference type="ARBA" id="ARBA00022617"/>
    </source>
</evidence>
<keyword evidence="8" id="KW-1185">Reference proteome</keyword>
<gene>
    <name evidence="7" type="ORF">A4U43_UnF3640</name>
</gene>
<keyword evidence="5" id="KW-0408">Iron</keyword>
<evidence type="ECO:0000256" key="4">
    <source>
        <dbReference type="ARBA" id="ARBA00023002"/>
    </source>
</evidence>
<evidence type="ECO:0000256" key="3">
    <source>
        <dbReference type="ARBA" id="ARBA00022723"/>
    </source>
</evidence>
<accession>A0A1R3L705</accession>
<dbReference type="InterPro" id="IPR052306">
    <property type="entry name" value="CYP450_71D"/>
</dbReference>
<evidence type="ECO:0000256" key="1">
    <source>
        <dbReference type="ARBA" id="ARBA00010617"/>
    </source>
</evidence>
<dbReference type="Gene3D" id="1.10.630.10">
    <property type="entry name" value="Cytochrome P450"/>
    <property type="match status" value="1"/>
</dbReference>
<dbReference type="Pfam" id="PF00067">
    <property type="entry name" value="p450"/>
    <property type="match status" value="1"/>
</dbReference>
<dbReference type="InterPro" id="IPR001128">
    <property type="entry name" value="Cyt_P450"/>
</dbReference>
<sequence>MFDGDSSTTTSLDYAKKAMAADKLAELALIDPKRARRILANRQSVGNLRLHPSAPLLIPREFSEQCQVHDYDIPAGTRVVLNAWAMGRDPMY</sequence>
<proteinExistence type="inferred from homology"/>
<evidence type="ECO:0000313" key="8">
    <source>
        <dbReference type="Proteomes" id="UP000243459"/>
    </source>
</evidence>
<keyword evidence="2" id="KW-0349">Heme</keyword>
<dbReference type="PANTHER" id="PTHR47953">
    <property type="entry name" value="OS08G0105600 PROTEIN"/>
    <property type="match status" value="1"/>
</dbReference>
<dbReference type="InterPro" id="IPR036396">
    <property type="entry name" value="Cyt_P450_sf"/>
</dbReference>
<keyword evidence="4" id="KW-0560">Oxidoreductase</keyword>
<dbReference type="GO" id="GO:0020037">
    <property type="term" value="F:heme binding"/>
    <property type="evidence" value="ECO:0007669"/>
    <property type="project" value="InterPro"/>
</dbReference>
<comment type="similarity">
    <text evidence="1">Belongs to the cytochrome P450 family.</text>
</comment>
<evidence type="ECO:0000313" key="7">
    <source>
        <dbReference type="EMBL" id="ONK55406.1"/>
    </source>
</evidence>
<evidence type="ECO:0000256" key="5">
    <source>
        <dbReference type="ARBA" id="ARBA00023004"/>
    </source>
</evidence>
<dbReference type="GO" id="GO:0016705">
    <property type="term" value="F:oxidoreductase activity, acting on paired donors, with incorporation or reduction of molecular oxygen"/>
    <property type="evidence" value="ECO:0007669"/>
    <property type="project" value="InterPro"/>
</dbReference>
<protein>
    <submittedName>
        <fullName evidence="7">Uncharacterized protein</fullName>
    </submittedName>
</protein>
<dbReference type="Gramene" id="ONK55406">
    <property type="protein sequence ID" value="ONK55406"/>
    <property type="gene ID" value="A4U43_UnF3640"/>
</dbReference>
<dbReference type="GO" id="GO:0005506">
    <property type="term" value="F:iron ion binding"/>
    <property type="evidence" value="ECO:0007669"/>
    <property type="project" value="InterPro"/>
</dbReference>
<dbReference type="EMBL" id="KV863481">
    <property type="protein sequence ID" value="ONK55406.1"/>
    <property type="molecule type" value="Genomic_DNA"/>
</dbReference>
<keyword evidence="3" id="KW-0479">Metal-binding</keyword>
<dbReference type="GO" id="GO:0004497">
    <property type="term" value="F:monooxygenase activity"/>
    <property type="evidence" value="ECO:0007669"/>
    <property type="project" value="UniProtKB-KW"/>
</dbReference>